<dbReference type="SUPFAM" id="SSF54197">
    <property type="entry name" value="HIT-like"/>
    <property type="match status" value="2"/>
</dbReference>
<feature type="active site" description="Tele-UMP-histidine intermediate" evidence="4">
    <location>
        <position position="167"/>
    </location>
</feature>
<dbReference type="EMBL" id="PFAG01000014">
    <property type="protein sequence ID" value="PIR98476.1"/>
    <property type="molecule type" value="Genomic_DNA"/>
</dbReference>
<dbReference type="GO" id="GO:0006012">
    <property type="term" value="P:galactose metabolic process"/>
    <property type="evidence" value="ECO:0007669"/>
    <property type="project" value="InterPro"/>
</dbReference>
<organism evidence="6 7">
    <name type="scientific">Candidatus Colwellbacteria bacterium CG10_big_fil_rev_8_21_14_0_10_41_28</name>
    <dbReference type="NCBI Taxonomy" id="1974539"/>
    <lineage>
        <taxon>Bacteria</taxon>
        <taxon>Candidatus Colwelliibacteriota</taxon>
    </lineage>
</organism>
<gene>
    <name evidence="6" type="ORF">COT88_01465</name>
</gene>
<dbReference type="InterPro" id="IPR036265">
    <property type="entry name" value="HIT-like_sf"/>
</dbReference>
<dbReference type="Proteomes" id="UP000230776">
    <property type="component" value="Unassembled WGS sequence"/>
</dbReference>
<reference evidence="7" key="1">
    <citation type="submission" date="2017-09" db="EMBL/GenBank/DDBJ databases">
        <title>Depth-based differentiation of microbial function through sediment-hosted aquifers and enrichment of novel symbionts in the deep terrestrial subsurface.</title>
        <authorList>
            <person name="Probst A.J."/>
            <person name="Ladd B."/>
            <person name="Jarett J.K."/>
            <person name="Geller-Mcgrath D.E."/>
            <person name="Sieber C.M.K."/>
            <person name="Emerson J.B."/>
            <person name="Anantharaman K."/>
            <person name="Thomas B.C."/>
            <person name="Malmstrom R."/>
            <person name="Stieglmeier M."/>
            <person name="Klingl A."/>
            <person name="Woyke T."/>
            <person name="Ryan C.M."/>
            <person name="Banfield J.F."/>
        </authorList>
    </citation>
    <scope>NUCLEOTIDE SEQUENCE [LARGE SCALE GENOMIC DNA]</scope>
</reference>
<accession>A0A2H0VHB3</accession>
<dbReference type="PANTHER" id="PTHR42763:SF2">
    <property type="entry name" value="ADP-GLUCOSE PHOSPHORYLASE"/>
    <property type="match status" value="1"/>
</dbReference>
<evidence type="ECO:0000256" key="3">
    <source>
        <dbReference type="ARBA" id="ARBA00023277"/>
    </source>
</evidence>
<dbReference type="PANTHER" id="PTHR42763">
    <property type="entry name" value="ADP-GLUCOSE PHOSPHORYLASE"/>
    <property type="match status" value="1"/>
</dbReference>
<evidence type="ECO:0000256" key="4">
    <source>
        <dbReference type="PIRSR" id="PIRSR000808-1"/>
    </source>
</evidence>
<keyword evidence="3" id="KW-0119">Carbohydrate metabolism</keyword>
<proteinExistence type="predicted"/>
<feature type="domain" description="Galactose-1-phosphate uridyl transferase N-terminal" evidence="5">
    <location>
        <begin position="71"/>
        <end position="177"/>
    </location>
</feature>
<evidence type="ECO:0000313" key="7">
    <source>
        <dbReference type="Proteomes" id="UP000230776"/>
    </source>
</evidence>
<sequence>MPKSNTSELRQDLTSGDWVIFAASRGKKPNDFAKKTNIKRQPRASCVFENPKKAGGGVLISSYPDGERKWRVQVVPNKYPAVQVSSGKATLKKDGFFNSIKGYGHHELVITKHHHKNFPRLDINDAYLLFTVFKERYLNIAKDKNSRYISIFHNWGPKAGASIYHPHYQIISTPVVPPISAHSLDNAKIFHEKMGLCAHCTQIDEAKRSKNRVIHEDELSIAFAPYAVKEPFEFRVSPKGHTPFFEQSTEYEIHSVVQSLSMALNKLEKTLKGVNYNFYIHTAPVKDRKKYGYYHWHLQVVPRVNLSAGFELTTGIEVNSVLPEIAVKELNKN</sequence>
<dbReference type="Gene3D" id="3.30.428.10">
    <property type="entry name" value="HIT-like"/>
    <property type="match status" value="2"/>
</dbReference>
<name>A0A2H0VHB3_9BACT</name>
<keyword evidence="2" id="KW-0548">Nucleotidyltransferase</keyword>
<evidence type="ECO:0000256" key="2">
    <source>
        <dbReference type="ARBA" id="ARBA00022695"/>
    </source>
</evidence>
<dbReference type="InterPro" id="IPR005849">
    <property type="entry name" value="GalP_Utransf_N"/>
</dbReference>
<dbReference type="InterPro" id="IPR053177">
    <property type="entry name" value="ADP-glucose_phosphorylase"/>
</dbReference>
<comment type="caution">
    <text evidence="6">The sequence shown here is derived from an EMBL/GenBank/DDBJ whole genome shotgun (WGS) entry which is preliminary data.</text>
</comment>
<dbReference type="AlphaFoldDB" id="A0A2H0VHB3"/>
<dbReference type="InterPro" id="IPR001937">
    <property type="entry name" value="GalP_UDPtransf1"/>
</dbReference>
<evidence type="ECO:0000259" key="5">
    <source>
        <dbReference type="Pfam" id="PF01087"/>
    </source>
</evidence>
<dbReference type="GO" id="GO:0008108">
    <property type="term" value="F:UDP-glucose:hexose-1-phosphate uridylyltransferase activity"/>
    <property type="evidence" value="ECO:0007669"/>
    <property type="project" value="InterPro"/>
</dbReference>
<dbReference type="PIRSF" id="PIRSF000808">
    <property type="entry name" value="GalT"/>
    <property type="match status" value="1"/>
</dbReference>
<dbReference type="GO" id="GO:0008270">
    <property type="term" value="F:zinc ion binding"/>
    <property type="evidence" value="ECO:0007669"/>
    <property type="project" value="InterPro"/>
</dbReference>
<protein>
    <recommendedName>
        <fullName evidence="5">Galactose-1-phosphate uridyl transferase N-terminal domain-containing protein</fullName>
    </recommendedName>
</protein>
<dbReference type="Pfam" id="PF01087">
    <property type="entry name" value="GalP_UDP_transf"/>
    <property type="match status" value="1"/>
</dbReference>
<keyword evidence="1" id="KW-0808">Transferase</keyword>
<evidence type="ECO:0000256" key="1">
    <source>
        <dbReference type="ARBA" id="ARBA00022679"/>
    </source>
</evidence>
<evidence type="ECO:0000313" key="6">
    <source>
        <dbReference type="EMBL" id="PIR98476.1"/>
    </source>
</evidence>